<dbReference type="InterPro" id="IPR051604">
    <property type="entry name" value="Ergot_Alk_Oxidoreductase"/>
</dbReference>
<dbReference type="Gene3D" id="3.40.50.720">
    <property type="entry name" value="NAD(P)-binding Rossmann-like Domain"/>
    <property type="match status" value="1"/>
</dbReference>
<reference evidence="2 3" key="1">
    <citation type="submission" date="2018-08" db="EMBL/GenBank/DDBJ databases">
        <title>Recombination of ecologically and evolutionarily significant loci maintains genetic cohesion in the Pseudomonas syringae species complex.</title>
        <authorList>
            <person name="Dillon M."/>
            <person name="Thakur S."/>
            <person name="Almeida R.N.D."/>
            <person name="Weir B.S."/>
            <person name="Guttman D.S."/>
        </authorList>
    </citation>
    <scope>NUCLEOTIDE SEQUENCE [LARGE SCALE GENOMIC DNA]</scope>
    <source>
        <strain evidence="2 3">ICMP 3353</strain>
    </source>
</reference>
<dbReference type="RefSeq" id="WP_183142145.1">
    <property type="nucleotide sequence ID" value="NZ_RBRE01000038.1"/>
</dbReference>
<accession>A0A3M4M1S1</accession>
<comment type="caution">
    <text evidence="2">The sequence shown here is derived from an EMBL/GenBank/DDBJ whole genome shotgun (WGS) entry which is preliminary data.</text>
</comment>
<feature type="domain" description="NmrA-like" evidence="1">
    <location>
        <begin position="3"/>
        <end position="239"/>
    </location>
</feature>
<dbReference type="EMBL" id="RBRE01000038">
    <property type="protein sequence ID" value="RMQ47234.1"/>
    <property type="molecule type" value="Genomic_DNA"/>
</dbReference>
<dbReference type="Proteomes" id="UP000277236">
    <property type="component" value="Unassembled WGS sequence"/>
</dbReference>
<dbReference type="Pfam" id="PF05368">
    <property type="entry name" value="NmrA"/>
    <property type="match status" value="1"/>
</dbReference>
<dbReference type="InterPro" id="IPR008030">
    <property type="entry name" value="NmrA-like"/>
</dbReference>
<dbReference type="Gene3D" id="3.90.25.10">
    <property type="entry name" value="UDP-galactose 4-epimerase, domain 1"/>
    <property type="match status" value="1"/>
</dbReference>
<evidence type="ECO:0000313" key="2">
    <source>
        <dbReference type="EMBL" id="RMQ47234.1"/>
    </source>
</evidence>
<gene>
    <name evidence="2" type="ORF">ALQ04_01551</name>
</gene>
<evidence type="ECO:0000259" key="1">
    <source>
        <dbReference type="Pfam" id="PF05368"/>
    </source>
</evidence>
<dbReference type="InterPro" id="IPR036291">
    <property type="entry name" value="NAD(P)-bd_dom_sf"/>
</dbReference>
<evidence type="ECO:0000313" key="3">
    <source>
        <dbReference type="Proteomes" id="UP000277236"/>
    </source>
</evidence>
<name>A0A3M4M1S1_PSECI</name>
<dbReference type="AlphaFoldDB" id="A0A3M4M1S1"/>
<organism evidence="2 3">
    <name type="scientific">Pseudomonas cichorii</name>
    <dbReference type="NCBI Taxonomy" id="36746"/>
    <lineage>
        <taxon>Bacteria</taxon>
        <taxon>Pseudomonadati</taxon>
        <taxon>Pseudomonadota</taxon>
        <taxon>Gammaproteobacteria</taxon>
        <taxon>Pseudomonadales</taxon>
        <taxon>Pseudomonadaceae</taxon>
        <taxon>Pseudomonas</taxon>
    </lineage>
</organism>
<dbReference type="PANTHER" id="PTHR43162">
    <property type="match status" value="1"/>
</dbReference>
<sequence length="271" mass="29429">MVAKVLIIGASGRVGSQVVEALKNNDQDVVLRLATSRPEVACKWRDEGHDAVVLDLNQSVTFAEALKGVDRLFLLTGYTSDMLFQSKKLVDAARDANVSHIVHLGVFSSRQDLIPHFNWHDLIESYIEASGIAWTHVHPNVISDSVLVTSPPMEETGSFTVFWGDMPQGWVCVADIAAVAAAVLREGPQKHASTDYWLSIEVLTGHDVASILSEAAGREIKCNALQPAGLEAYVAKIPSTPERTYMESAVITMQLAAAGQMERQTVVAMTC</sequence>
<proteinExistence type="predicted"/>
<protein>
    <submittedName>
        <fullName evidence="2">NmrA protein</fullName>
    </submittedName>
</protein>
<dbReference type="SUPFAM" id="SSF51735">
    <property type="entry name" value="NAD(P)-binding Rossmann-fold domains"/>
    <property type="match status" value="1"/>
</dbReference>
<dbReference type="PANTHER" id="PTHR43162:SF1">
    <property type="entry name" value="PRESTALK A DIFFERENTIATION PROTEIN A"/>
    <property type="match status" value="1"/>
</dbReference>